<name>D7U984_VITVI</name>
<protein>
    <submittedName>
        <fullName evidence="1">Uncharacterized protein</fullName>
    </submittedName>
</protein>
<reference evidence="2" key="1">
    <citation type="journal article" date="2007" name="Nature">
        <title>The grapevine genome sequence suggests ancestral hexaploidization in major angiosperm phyla.</title>
        <authorList>
            <consortium name="The French-Italian Public Consortium for Grapevine Genome Characterization."/>
            <person name="Jaillon O."/>
            <person name="Aury J.-M."/>
            <person name="Noel B."/>
            <person name="Policriti A."/>
            <person name="Clepet C."/>
            <person name="Casagrande A."/>
            <person name="Choisne N."/>
            <person name="Aubourg S."/>
            <person name="Vitulo N."/>
            <person name="Jubin C."/>
            <person name="Vezzi A."/>
            <person name="Legeai F."/>
            <person name="Hugueney P."/>
            <person name="Dasilva C."/>
            <person name="Horner D."/>
            <person name="Mica E."/>
            <person name="Jublot D."/>
            <person name="Poulain J."/>
            <person name="Bruyere C."/>
            <person name="Billault A."/>
            <person name="Segurens B."/>
            <person name="Gouyvenoux M."/>
            <person name="Ugarte E."/>
            <person name="Cattonaro F."/>
            <person name="Anthouard V."/>
            <person name="Vico V."/>
            <person name="Del Fabbro C."/>
            <person name="Alaux M."/>
            <person name="Di Gaspero G."/>
            <person name="Dumas V."/>
            <person name="Felice N."/>
            <person name="Paillard S."/>
            <person name="Juman I."/>
            <person name="Moroldo M."/>
            <person name="Scalabrin S."/>
            <person name="Canaguier A."/>
            <person name="Le Clainche I."/>
            <person name="Malacrida G."/>
            <person name="Durand E."/>
            <person name="Pesole G."/>
            <person name="Laucou V."/>
            <person name="Chatelet P."/>
            <person name="Merdinoglu D."/>
            <person name="Delledonne M."/>
            <person name="Pezzotti M."/>
            <person name="Lecharny A."/>
            <person name="Scarpelli C."/>
            <person name="Artiguenave F."/>
            <person name="Pe M.E."/>
            <person name="Valle G."/>
            <person name="Morgante M."/>
            <person name="Caboche M."/>
            <person name="Adam-Blondon A.-F."/>
            <person name="Weissenbach J."/>
            <person name="Quetier F."/>
            <person name="Wincker P."/>
        </authorList>
    </citation>
    <scope>NUCLEOTIDE SEQUENCE [LARGE SCALE GENOMIC DNA]</scope>
    <source>
        <strain evidence="2">cv. Pinot noir / PN40024</strain>
    </source>
</reference>
<proteinExistence type="predicted"/>
<organism evidence="1 2">
    <name type="scientific">Vitis vinifera</name>
    <name type="common">Grape</name>
    <dbReference type="NCBI Taxonomy" id="29760"/>
    <lineage>
        <taxon>Eukaryota</taxon>
        <taxon>Viridiplantae</taxon>
        <taxon>Streptophyta</taxon>
        <taxon>Embryophyta</taxon>
        <taxon>Tracheophyta</taxon>
        <taxon>Spermatophyta</taxon>
        <taxon>Magnoliopsida</taxon>
        <taxon>eudicotyledons</taxon>
        <taxon>Gunneridae</taxon>
        <taxon>Pentapetalae</taxon>
        <taxon>rosids</taxon>
        <taxon>Vitales</taxon>
        <taxon>Vitaceae</taxon>
        <taxon>Viteae</taxon>
        <taxon>Vitis</taxon>
    </lineage>
</organism>
<dbReference type="EMBL" id="FN596744">
    <property type="protein sequence ID" value="CBI39298.3"/>
    <property type="molecule type" value="Genomic_DNA"/>
</dbReference>
<keyword evidence="2" id="KW-1185">Reference proteome</keyword>
<accession>D7U984</accession>
<gene>
    <name evidence="1" type="ordered locus">VIT_18s0041g01180</name>
</gene>
<evidence type="ECO:0000313" key="2">
    <source>
        <dbReference type="Proteomes" id="UP000009183"/>
    </source>
</evidence>
<evidence type="ECO:0000313" key="1">
    <source>
        <dbReference type="EMBL" id="CBI39298.3"/>
    </source>
</evidence>
<dbReference type="InParanoid" id="D7U984"/>
<dbReference type="HOGENOM" id="CLU_2487974_0_0_1"/>
<sequence>MGKDDGSYNIVLLPGIHRETEEECPESWLVFTAKLPQYLKNTTQNLHVDTQESTMVELESKVVAGVGESTLEREAFQGRKRVCGAML</sequence>
<dbReference type="AlphaFoldDB" id="D7U984"/>
<dbReference type="Proteomes" id="UP000009183">
    <property type="component" value="Chromosome 18"/>
</dbReference>
<dbReference type="PaxDb" id="29760-VIT_18s0041g01180.t01"/>